<dbReference type="EMBL" id="KR053200">
    <property type="protein sequence ID" value="AKI28661.1"/>
    <property type="molecule type" value="Genomic_DNA"/>
</dbReference>
<reference evidence="1 2" key="1">
    <citation type="journal article" date="2015" name="PLoS ONE">
        <title>Lysis to Kill: Evaluation of the Lytic Abilities, and Genomics of Nine Bacteriophages Infective for Gordonia spp. and Their Potential Use in Activated Sludge Foam Biocontrol.</title>
        <authorList>
            <person name="Dyson Z.A."/>
            <person name="Tucci J."/>
            <person name="Seviour R.J."/>
            <person name="Petrovski S."/>
        </authorList>
    </citation>
    <scope>NUCLEOTIDE SEQUENCE [LARGE SCALE GENOMIC DNA]</scope>
</reference>
<evidence type="ECO:0000313" key="2">
    <source>
        <dbReference type="Proteomes" id="UP000202434"/>
    </source>
</evidence>
<dbReference type="Proteomes" id="UP000202434">
    <property type="component" value="Segment"/>
</dbReference>
<protein>
    <submittedName>
        <fullName evidence="1">Uncharacterized protein</fullName>
    </submittedName>
</protein>
<dbReference type="GeneID" id="26516803"/>
<dbReference type="KEGG" id="vg:26516803"/>
<gene>
    <name evidence="1" type="ORF">GTE6_19</name>
</gene>
<proteinExistence type="predicted"/>
<accession>A0A0K0MWF8</accession>
<dbReference type="OrthoDB" id="28145at10239"/>
<dbReference type="RefSeq" id="YP_009188387.1">
    <property type="nucleotide sequence ID" value="NC_028665.1"/>
</dbReference>
<keyword evidence="2" id="KW-1185">Reference proteome</keyword>
<organism evidence="1 2">
    <name type="scientific">Gordonia phage GTE6</name>
    <dbReference type="NCBI Taxonomy" id="1647474"/>
    <lineage>
        <taxon>Viruses</taxon>
        <taxon>Duplodnaviria</taxon>
        <taxon>Heunggongvirae</taxon>
        <taxon>Uroviricota</taxon>
        <taxon>Caudoviricetes</taxon>
        <taxon>Stackebrandtviridae</taxon>
        <taxon>Schenleyvirinae</taxon>
        <taxon>Dexdertvirus</taxon>
        <taxon>Dexdertvirus GTE6</taxon>
    </lineage>
</organism>
<name>A0A0K0MWF8_9CAUD</name>
<evidence type="ECO:0000313" key="1">
    <source>
        <dbReference type="EMBL" id="AKI28661.1"/>
    </source>
</evidence>
<sequence length="48" mass="5499">MGCNCNRKRIEVFQVEFSDGTVKRVLTLAEVRELQATDPGAIYRKVTR</sequence>